<dbReference type="SUPFAM" id="SSF58104">
    <property type="entry name" value="Methyl-accepting chemotaxis protein (MCP) signaling domain"/>
    <property type="match status" value="1"/>
</dbReference>
<dbReference type="InterPro" id="IPR024096">
    <property type="entry name" value="NO_sig/Golgi_transp_ligand-bd"/>
</dbReference>
<accession>A0A2V3WBE4</accession>
<dbReference type="GO" id="GO:0004888">
    <property type="term" value="F:transmembrane signaling receptor activity"/>
    <property type="evidence" value="ECO:0007669"/>
    <property type="project" value="InterPro"/>
</dbReference>
<protein>
    <submittedName>
        <fullName evidence="6">Methyl-accepting chemotaxis protein</fullName>
    </submittedName>
</protein>
<dbReference type="InterPro" id="IPR011644">
    <property type="entry name" value="Heme_NO-bd"/>
</dbReference>
<feature type="transmembrane region" description="Helical" evidence="4">
    <location>
        <begin position="222"/>
        <end position="239"/>
    </location>
</feature>
<feature type="domain" description="Methyl-accepting transducer" evidence="5">
    <location>
        <begin position="312"/>
        <end position="569"/>
    </location>
</feature>
<gene>
    <name evidence="6" type="ORF">DES38_104222</name>
</gene>
<dbReference type="AlphaFoldDB" id="A0A2V3WBE4"/>
<keyword evidence="4" id="KW-1133">Transmembrane helix</keyword>
<evidence type="ECO:0000256" key="1">
    <source>
        <dbReference type="ARBA" id="ARBA00023224"/>
    </source>
</evidence>
<dbReference type="GO" id="GO:0016020">
    <property type="term" value="C:membrane"/>
    <property type="evidence" value="ECO:0007669"/>
    <property type="project" value="InterPro"/>
</dbReference>
<sequence>MKGTVVGTWIKTLKRLYPEDIVNEKMRQADMDPSKPISPLDDISDDKVIAFTKGIANHFSISESELWRAIGKDNIQAFYEGYGAFFRKPNLYQFLDSMNDVHQVVRKRIAGSKPPILDMKIISKHQVLLTYRSKRGMFSYLHGLLEGAKEHFNEDMQVVEQSRTADEMVVQLTFPYEVRKRKKYRFNQLLSFGFIKDVGTKATLFAIIIGFITAFFTRNLPFAYLIAPGVTAAAGWFAFKGLQRPLQAIYEELDSLTDKEFMVTTEINSGRDMYQTIHERLNTYKANVQEDFIGFNSMTEEMQGFSVTLREISTTMDDTSKDIAGVVEELAQTATTQADETEQSVTLLQQNIDSIQSISAQENQNKTELEAALTMIQSSFSGLNHTVNRLTRILTSFEQVKNESINLKEKGKEIEEIANFVSDISYQTNLLALNASIEAARAGEMGKGFNVVAGEVRKLANQSETAADKIKQNIYGFLGDMDTMVDNLTEQHDVIQGESQSIKDAISQTESSYGKIETVSDKMLASATELKEQSVKIGQLFTTIESLAAIAVENSASTEEVSSNVTSYSSEIEKLTAGIDDFKAITDEFKNYLSMYKL</sequence>
<dbReference type="SMART" id="SM00283">
    <property type="entry name" value="MA"/>
    <property type="match status" value="1"/>
</dbReference>
<dbReference type="GO" id="GO:0020037">
    <property type="term" value="F:heme binding"/>
    <property type="evidence" value="ECO:0007669"/>
    <property type="project" value="InterPro"/>
</dbReference>
<dbReference type="PANTHER" id="PTHR32089">
    <property type="entry name" value="METHYL-ACCEPTING CHEMOTAXIS PROTEIN MCPB"/>
    <property type="match status" value="1"/>
</dbReference>
<dbReference type="Gene3D" id="3.90.1520.10">
    <property type="entry name" value="H-NOX domain"/>
    <property type="match status" value="1"/>
</dbReference>
<dbReference type="InterPro" id="IPR004090">
    <property type="entry name" value="Chemotax_Me-accpt_rcpt"/>
</dbReference>
<organism evidence="6 7">
    <name type="scientific">Streptohalobacillus salinus</name>
    <dbReference type="NCBI Taxonomy" id="621096"/>
    <lineage>
        <taxon>Bacteria</taxon>
        <taxon>Bacillati</taxon>
        <taxon>Bacillota</taxon>
        <taxon>Bacilli</taxon>
        <taxon>Bacillales</taxon>
        <taxon>Bacillaceae</taxon>
        <taxon>Streptohalobacillus</taxon>
    </lineage>
</organism>
<dbReference type="GO" id="GO:0006935">
    <property type="term" value="P:chemotaxis"/>
    <property type="evidence" value="ECO:0007669"/>
    <property type="project" value="InterPro"/>
</dbReference>
<dbReference type="Gene3D" id="1.10.287.950">
    <property type="entry name" value="Methyl-accepting chemotaxis protein"/>
    <property type="match status" value="1"/>
</dbReference>
<dbReference type="PROSITE" id="PS50111">
    <property type="entry name" value="CHEMOTAXIS_TRANSDUC_2"/>
    <property type="match status" value="1"/>
</dbReference>
<name>A0A2V3WBE4_9BACI</name>
<evidence type="ECO:0000313" key="6">
    <source>
        <dbReference type="EMBL" id="PXW91787.1"/>
    </source>
</evidence>
<keyword evidence="4" id="KW-0812">Transmembrane</keyword>
<dbReference type="InterPro" id="IPR004089">
    <property type="entry name" value="MCPsignal_dom"/>
</dbReference>
<keyword evidence="4" id="KW-0472">Membrane</keyword>
<reference evidence="6 7" key="1">
    <citation type="submission" date="2018-05" db="EMBL/GenBank/DDBJ databases">
        <title>Genomic Encyclopedia of Type Strains, Phase IV (KMG-IV): sequencing the most valuable type-strain genomes for metagenomic binning, comparative biology and taxonomic classification.</title>
        <authorList>
            <person name="Goeker M."/>
        </authorList>
    </citation>
    <scope>NUCLEOTIDE SEQUENCE [LARGE SCALE GENOMIC DNA]</scope>
    <source>
        <strain evidence="6 7">DSM 22440</strain>
    </source>
</reference>
<evidence type="ECO:0000256" key="3">
    <source>
        <dbReference type="PROSITE-ProRule" id="PRU00284"/>
    </source>
</evidence>
<dbReference type="Pfam" id="PF00015">
    <property type="entry name" value="MCPsignal"/>
    <property type="match status" value="1"/>
</dbReference>
<evidence type="ECO:0000256" key="2">
    <source>
        <dbReference type="ARBA" id="ARBA00029447"/>
    </source>
</evidence>
<evidence type="ECO:0000256" key="4">
    <source>
        <dbReference type="SAM" id="Phobius"/>
    </source>
</evidence>
<dbReference type="PRINTS" id="PR00260">
    <property type="entry name" value="CHEMTRNSDUCR"/>
</dbReference>
<dbReference type="EMBL" id="QJJR01000004">
    <property type="protein sequence ID" value="PXW91787.1"/>
    <property type="molecule type" value="Genomic_DNA"/>
</dbReference>
<keyword evidence="1 3" id="KW-0807">Transducer</keyword>
<dbReference type="OrthoDB" id="1660488at2"/>
<evidence type="ECO:0000313" key="7">
    <source>
        <dbReference type="Proteomes" id="UP000247922"/>
    </source>
</evidence>
<proteinExistence type="inferred from homology"/>
<feature type="transmembrane region" description="Helical" evidence="4">
    <location>
        <begin position="189"/>
        <end position="216"/>
    </location>
</feature>
<keyword evidence="7" id="KW-1185">Reference proteome</keyword>
<evidence type="ECO:0000259" key="5">
    <source>
        <dbReference type="PROSITE" id="PS50111"/>
    </source>
</evidence>
<dbReference type="PANTHER" id="PTHR32089:SF112">
    <property type="entry name" value="LYSOZYME-LIKE PROTEIN-RELATED"/>
    <property type="match status" value="1"/>
</dbReference>
<comment type="similarity">
    <text evidence="2">Belongs to the methyl-accepting chemotaxis (MCP) protein family.</text>
</comment>
<dbReference type="RefSeq" id="WP_110251081.1">
    <property type="nucleotide sequence ID" value="NZ_QJJR01000004.1"/>
</dbReference>
<dbReference type="GO" id="GO:0007165">
    <property type="term" value="P:signal transduction"/>
    <property type="evidence" value="ECO:0007669"/>
    <property type="project" value="UniProtKB-KW"/>
</dbReference>
<comment type="caution">
    <text evidence="6">The sequence shown here is derived from an EMBL/GenBank/DDBJ whole genome shotgun (WGS) entry which is preliminary data.</text>
</comment>
<dbReference type="Pfam" id="PF07700">
    <property type="entry name" value="HNOB"/>
    <property type="match status" value="1"/>
</dbReference>
<dbReference type="Proteomes" id="UP000247922">
    <property type="component" value="Unassembled WGS sequence"/>
</dbReference>
<dbReference type="InterPro" id="IPR038158">
    <property type="entry name" value="H-NOX_domain_sf"/>
</dbReference>
<dbReference type="SUPFAM" id="SSF111126">
    <property type="entry name" value="Ligand-binding domain in the NO signalling and Golgi transport"/>
    <property type="match status" value="1"/>
</dbReference>